<evidence type="ECO:0000313" key="5">
    <source>
        <dbReference type="EMBL" id="OYQ19934.1"/>
    </source>
</evidence>
<dbReference type="OrthoDB" id="9769567at2"/>
<keyword evidence="3" id="KW-0408">Iron</keyword>
<evidence type="ECO:0000256" key="3">
    <source>
        <dbReference type="PIRSR" id="PIRSR002825-1"/>
    </source>
</evidence>
<dbReference type="InterPro" id="IPR006059">
    <property type="entry name" value="SBP"/>
</dbReference>
<reference evidence="5 6" key="1">
    <citation type="submission" date="2017-07" db="EMBL/GenBank/DDBJ databases">
        <title>Elstera cyanobacteriorum sp. nov., a novel bacterium isolated from cyanobacterial aggregates in a eutrophic lake.</title>
        <authorList>
            <person name="Cai H."/>
        </authorList>
    </citation>
    <scope>NUCLEOTIDE SEQUENCE [LARGE SCALE GENOMIC DNA]</scope>
    <source>
        <strain evidence="5 6">TH019</strain>
    </source>
</reference>
<feature type="binding site" evidence="3">
    <location>
        <position position="222"/>
    </location>
    <ligand>
        <name>Fe cation</name>
        <dbReference type="ChEBI" id="CHEBI:24875"/>
    </ligand>
</feature>
<feature type="signal peptide" evidence="4">
    <location>
        <begin position="1"/>
        <end position="25"/>
    </location>
</feature>
<dbReference type="PANTHER" id="PTHR30006:SF15">
    <property type="entry name" value="IRON-UTILIZATION PERIPLASMIC PROTEIN"/>
    <property type="match status" value="1"/>
</dbReference>
<dbReference type="PIRSF" id="PIRSF002825">
    <property type="entry name" value="CfbpA"/>
    <property type="match status" value="1"/>
</dbReference>
<feature type="binding site" evidence="3">
    <location>
        <position position="223"/>
    </location>
    <ligand>
        <name>Fe cation</name>
        <dbReference type="ChEBI" id="CHEBI:24875"/>
    </ligand>
</feature>
<dbReference type="GO" id="GO:0046872">
    <property type="term" value="F:metal ion binding"/>
    <property type="evidence" value="ECO:0007669"/>
    <property type="project" value="UniProtKB-KW"/>
</dbReference>
<organism evidence="5 6">
    <name type="scientific">Elstera cyanobacteriorum</name>
    <dbReference type="NCBI Taxonomy" id="2022747"/>
    <lineage>
        <taxon>Bacteria</taxon>
        <taxon>Pseudomonadati</taxon>
        <taxon>Pseudomonadota</taxon>
        <taxon>Alphaproteobacteria</taxon>
        <taxon>Rhodospirillales</taxon>
        <taxon>Rhodospirillaceae</taxon>
        <taxon>Elstera</taxon>
    </lineage>
</organism>
<evidence type="ECO:0000256" key="4">
    <source>
        <dbReference type="SAM" id="SignalP"/>
    </source>
</evidence>
<dbReference type="Proteomes" id="UP000216361">
    <property type="component" value="Unassembled WGS sequence"/>
</dbReference>
<sequence>MIKRANIVALTATALWLAGTALASAAEVNVYSSRHYPTDQAMYDKFTAETGIKVNVVQGDINGLVQRLQREGANSPADVIITVDAANLYILKNAKLLQPLKSATVDEVVPANLRDPDGNWFAIALRSRVIAYNTDKVKPADIATYETLADPKFKGKVLTRSSNHTYNLSLIASIIANDGADKAQDWAKGLVANLARAPQGGDTDQLKAIAAGEADIALTNHYYYARLKGGSDADKKIVEKIGIVFPNQDGRGAHINISGVGLTKHAPNKADATKFLEFLISKDAQKVMSAGTMEFPVRADVDADPILASFGKFKADTLNLAKIGEATPDALKIADRAGWR</sequence>
<feature type="chain" id="PRO_5012129277" evidence="4">
    <location>
        <begin position="26"/>
        <end position="340"/>
    </location>
</feature>
<dbReference type="CDD" id="cd13542">
    <property type="entry name" value="PBP2_FutA1_ilke"/>
    <property type="match status" value="1"/>
</dbReference>
<keyword evidence="2 4" id="KW-0732">Signal</keyword>
<keyword evidence="3" id="KW-0479">Metal-binding</keyword>
<dbReference type="Pfam" id="PF13416">
    <property type="entry name" value="SBP_bac_8"/>
    <property type="match status" value="1"/>
</dbReference>
<comment type="similarity">
    <text evidence="1">Belongs to the bacterial solute-binding protein 1 family.</text>
</comment>
<dbReference type="PANTHER" id="PTHR30006">
    <property type="entry name" value="THIAMINE-BINDING PERIPLASMIC PROTEIN-RELATED"/>
    <property type="match status" value="1"/>
</dbReference>
<dbReference type="EMBL" id="NOXS01000030">
    <property type="protein sequence ID" value="OYQ19934.1"/>
    <property type="molecule type" value="Genomic_DNA"/>
</dbReference>
<protein>
    <submittedName>
        <fullName evidence="5">Fe(3+) ABC transporter substrate-binding protein</fullName>
    </submittedName>
</protein>
<evidence type="ECO:0000256" key="1">
    <source>
        <dbReference type="ARBA" id="ARBA00008520"/>
    </source>
</evidence>
<feature type="binding site" evidence="3">
    <location>
        <position position="35"/>
    </location>
    <ligand>
        <name>Fe cation</name>
        <dbReference type="ChEBI" id="CHEBI:24875"/>
    </ligand>
</feature>
<evidence type="ECO:0000313" key="6">
    <source>
        <dbReference type="Proteomes" id="UP000216361"/>
    </source>
</evidence>
<name>A0A255XUA2_9PROT</name>
<dbReference type="Gene3D" id="3.40.190.10">
    <property type="entry name" value="Periplasmic binding protein-like II"/>
    <property type="match status" value="2"/>
</dbReference>
<keyword evidence="6" id="KW-1185">Reference proteome</keyword>
<comment type="caution">
    <text evidence="5">The sequence shown here is derived from an EMBL/GenBank/DDBJ whole genome shotgun (WGS) entry which is preliminary data.</text>
</comment>
<dbReference type="SUPFAM" id="SSF53850">
    <property type="entry name" value="Periplasmic binding protein-like II"/>
    <property type="match status" value="1"/>
</dbReference>
<dbReference type="InterPro" id="IPR026045">
    <property type="entry name" value="Ferric-bd"/>
</dbReference>
<dbReference type="GO" id="GO:0030288">
    <property type="term" value="C:outer membrane-bounded periplasmic space"/>
    <property type="evidence" value="ECO:0007669"/>
    <property type="project" value="TreeGrafter"/>
</dbReference>
<proteinExistence type="inferred from homology"/>
<evidence type="ECO:0000256" key="2">
    <source>
        <dbReference type="ARBA" id="ARBA00022729"/>
    </source>
</evidence>
<dbReference type="AlphaFoldDB" id="A0A255XUA2"/>
<accession>A0A255XUA2</accession>
<gene>
    <name evidence="5" type="ORF">CHR90_07105</name>
</gene>